<organism evidence="2 3">
    <name type="scientific">Musa balbisiana</name>
    <name type="common">Banana</name>
    <dbReference type="NCBI Taxonomy" id="52838"/>
    <lineage>
        <taxon>Eukaryota</taxon>
        <taxon>Viridiplantae</taxon>
        <taxon>Streptophyta</taxon>
        <taxon>Embryophyta</taxon>
        <taxon>Tracheophyta</taxon>
        <taxon>Spermatophyta</taxon>
        <taxon>Magnoliopsida</taxon>
        <taxon>Liliopsida</taxon>
        <taxon>Zingiberales</taxon>
        <taxon>Musaceae</taxon>
        <taxon>Musa</taxon>
    </lineage>
</organism>
<dbReference type="AlphaFoldDB" id="A0A4S8J6E9"/>
<feature type="compositionally biased region" description="Basic and acidic residues" evidence="1">
    <location>
        <begin position="230"/>
        <end position="239"/>
    </location>
</feature>
<keyword evidence="3" id="KW-1185">Reference proteome</keyword>
<dbReference type="EMBL" id="PYDT01000006">
    <property type="protein sequence ID" value="THU57107.1"/>
    <property type="molecule type" value="Genomic_DNA"/>
</dbReference>
<dbReference type="Proteomes" id="UP000317650">
    <property type="component" value="Chromosome 3"/>
</dbReference>
<feature type="compositionally biased region" description="Pro residues" evidence="1">
    <location>
        <begin position="182"/>
        <end position="203"/>
    </location>
</feature>
<feature type="compositionally biased region" description="Basic and acidic residues" evidence="1">
    <location>
        <begin position="76"/>
        <end position="85"/>
    </location>
</feature>
<evidence type="ECO:0000313" key="3">
    <source>
        <dbReference type="Proteomes" id="UP000317650"/>
    </source>
</evidence>
<evidence type="ECO:0000256" key="1">
    <source>
        <dbReference type="SAM" id="MobiDB-lite"/>
    </source>
</evidence>
<comment type="caution">
    <text evidence="2">The sequence shown here is derived from an EMBL/GenBank/DDBJ whole genome shotgun (WGS) entry which is preliminary data.</text>
</comment>
<gene>
    <name evidence="2" type="ORF">C4D60_Mb03t00010</name>
</gene>
<feature type="region of interest" description="Disordered" evidence="1">
    <location>
        <begin position="76"/>
        <end position="116"/>
    </location>
</feature>
<proteinExistence type="predicted"/>
<protein>
    <submittedName>
        <fullName evidence="2">Uncharacterized protein</fullName>
    </submittedName>
</protein>
<feature type="compositionally biased region" description="Polar residues" evidence="1">
    <location>
        <begin position="261"/>
        <end position="270"/>
    </location>
</feature>
<name>A0A4S8J6E9_MUSBA</name>
<feature type="region of interest" description="Disordered" evidence="1">
    <location>
        <begin position="174"/>
        <end position="206"/>
    </location>
</feature>
<reference evidence="2 3" key="1">
    <citation type="journal article" date="2019" name="Nat. Plants">
        <title>Genome sequencing of Musa balbisiana reveals subgenome evolution and function divergence in polyploid bananas.</title>
        <authorList>
            <person name="Yao X."/>
        </authorList>
    </citation>
    <scope>NUCLEOTIDE SEQUENCE [LARGE SCALE GENOMIC DNA]</scope>
    <source>
        <strain evidence="3">cv. DH-PKW</strain>
        <tissue evidence="2">Leaves</tissue>
    </source>
</reference>
<feature type="region of interest" description="Disordered" evidence="1">
    <location>
        <begin position="224"/>
        <end position="271"/>
    </location>
</feature>
<sequence>MNDSFCVFLSIGETTSPPPRYLSLFLLLFLHRLRSPPFPNLSSLLLPLPPCVCAKPRARTPVYDSITIVSNLSRFEPNKNRDTTKPRPFPTSQQSAWAHPCPKHTDSFPSGDSLSPQRRLRRFLGERLSSSPSLNSGSNDGVFLRGVLGCGVFLDERQLLRLPLYRRNDVSAPSVSLSLSSPLPPPPSQPPLPQSLLPPPPSSTLPFVPSRALGHRSDSITIVSNLSRFEPNKNRDTTKPRPFPTSQQSAWAHPCPKHTDSFPSGDSLSPQRRLRRFLGERLSSSPSANSGSNGGVFLRGVIGCGVFPR</sequence>
<feature type="compositionally biased region" description="Polar residues" evidence="1">
    <location>
        <begin position="107"/>
        <end position="116"/>
    </location>
</feature>
<evidence type="ECO:0000313" key="2">
    <source>
        <dbReference type="EMBL" id="THU57107.1"/>
    </source>
</evidence>
<accession>A0A4S8J6E9</accession>